<dbReference type="EMBL" id="LBWK01000001">
    <property type="protein sequence ID" value="KKR06032.1"/>
    <property type="molecule type" value="Genomic_DNA"/>
</dbReference>
<gene>
    <name evidence="3" type="ORF">UT34_C0001G0072</name>
</gene>
<dbReference type="Gene3D" id="2.60.40.680">
    <property type="match status" value="1"/>
</dbReference>
<protein>
    <recommendedName>
        <fullName evidence="2">Cohesin domain-containing protein</fullName>
    </recommendedName>
</protein>
<dbReference type="Proteomes" id="UP000034799">
    <property type="component" value="Unassembled WGS sequence"/>
</dbReference>
<dbReference type="AlphaFoldDB" id="A0A0G0QWL1"/>
<proteinExistence type="predicted"/>
<dbReference type="GO" id="GO:0030246">
    <property type="term" value="F:carbohydrate binding"/>
    <property type="evidence" value="ECO:0007669"/>
    <property type="project" value="InterPro"/>
</dbReference>
<dbReference type="InterPro" id="IPR002102">
    <property type="entry name" value="Cohesin_dom"/>
</dbReference>
<evidence type="ECO:0000256" key="1">
    <source>
        <dbReference type="SAM" id="Phobius"/>
    </source>
</evidence>
<keyword evidence="1" id="KW-1133">Transmembrane helix</keyword>
<organism evidence="3 4">
    <name type="scientific">candidate division WS6 bacterium GW2011_GWF2_39_15</name>
    <dbReference type="NCBI Taxonomy" id="1619100"/>
    <lineage>
        <taxon>Bacteria</taxon>
        <taxon>Candidatus Dojkabacteria</taxon>
    </lineage>
</organism>
<accession>A0A0G0QWL1</accession>
<dbReference type="STRING" id="1619100.UT34_C0001G0072"/>
<reference evidence="3 4" key="1">
    <citation type="journal article" date="2015" name="Nature">
        <title>rRNA introns, odd ribosomes, and small enigmatic genomes across a large radiation of phyla.</title>
        <authorList>
            <person name="Brown C.T."/>
            <person name="Hug L.A."/>
            <person name="Thomas B.C."/>
            <person name="Sharon I."/>
            <person name="Castelle C.J."/>
            <person name="Singh A."/>
            <person name="Wilkins M.J."/>
            <person name="Williams K.H."/>
            <person name="Banfield J.F."/>
        </authorList>
    </citation>
    <scope>NUCLEOTIDE SEQUENCE [LARGE SCALE GENOMIC DNA]</scope>
</reference>
<comment type="caution">
    <text evidence="3">The sequence shown here is derived from an EMBL/GenBank/DDBJ whole genome shotgun (WGS) entry which is preliminary data.</text>
</comment>
<sequence>MKKLLLIIWCLLLGVVSVDKLYAADSTFSLFPSKGTVTAGKNFTIDVMIDSSGNNVTQARMVILYDPKYLKVIEAEYNASLFCTYPTDQQSVDNTNGVAMLSGFCQSGVSTLYKTSGGADVFARVIFQAKKKGSTKIEWNYNGKNQDYMSIIMKDGSPATNSLTAKPAGGVYTITASGSTGVDPDEPEFPSTGIATSWGVVSVGAILIAVGWLYMKLGKKSQSKMRTVVLYE</sequence>
<dbReference type="InterPro" id="IPR008965">
    <property type="entry name" value="CBM2/CBM3_carb-bd_dom_sf"/>
</dbReference>
<dbReference type="GO" id="GO:0000272">
    <property type="term" value="P:polysaccharide catabolic process"/>
    <property type="evidence" value="ECO:0007669"/>
    <property type="project" value="InterPro"/>
</dbReference>
<name>A0A0G0QWL1_9BACT</name>
<keyword evidence="1" id="KW-0472">Membrane</keyword>
<evidence type="ECO:0000259" key="2">
    <source>
        <dbReference type="Pfam" id="PF00963"/>
    </source>
</evidence>
<dbReference type="Pfam" id="PF00963">
    <property type="entry name" value="Cohesin"/>
    <property type="match status" value="1"/>
</dbReference>
<keyword evidence="1" id="KW-0812">Transmembrane</keyword>
<evidence type="ECO:0000313" key="3">
    <source>
        <dbReference type="EMBL" id="KKR06032.1"/>
    </source>
</evidence>
<dbReference type="SUPFAM" id="SSF49384">
    <property type="entry name" value="Carbohydrate-binding domain"/>
    <property type="match status" value="1"/>
</dbReference>
<feature type="transmembrane region" description="Helical" evidence="1">
    <location>
        <begin position="195"/>
        <end position="215"/>
    </location>
</feature>
<feature type="domain" description="Cohesin" evidence="2">
    <location>
        <begin position="36"/>
        <end position="143"/>
    </location>
</feature>
<evidence type="ECO:0000313" key="4">
    <source>
        <dbReference type="Proteomes" id="UP000034799"/>
    </source>
</evidence>
<dbReference type="CDD" id="cd08547">
    <property type="entry name" value="Type_II_cohesin"/>
    <property type="match status" value="1"/>
</dbReference>